<dbReference type="EMBL" id="AP014608">
    <property type="protein sequence ID" value="BBA17051.1"/>
    <property type="molecule type" value="Genomic_DNA"/>
</dbReference>
<accession>A0A224AIS5</accession>
<gene>
    <name evidence="1" type="ORF">STAT_110</name>
</gene>
<dbReference type="AlphaFoldDB" id="A0A224AIS5"/>
<dbReference type="InterPro" id="IPR025379">
    <property type="entry name" value="DUF4295"/>
</dbReference>
<dbReference type="RefSeq" id="WP_119305343.1">
    <property type="nucleotide sequence ID" value="NZ_AP014608.1"/>
</dbReference>
<evidence type="ECO:0000313" key="1">
    <source>
        <dbReference type="EMBL" id="BBA17051.1"/>
    </source>
</evidence>
<keyword evidence="2" id="KW-1185">Reference proteome</keyword>
<evidence type="ECO:0008006" key="3">
    <source>
        <dbReference type="Google" id="ProtNLM"/>
    </source>
</evidence>
<name>A0A224AIS5_9FLAO</name>
<evidence type="ECO:0000313" key="2">
    <source>
        <dbReference type="Proteomes" id="UP000263619"/>
    </source>
</evidence>
<organism evidence="1 2">
    <name type="scientific">Blattabacterium cuenoti STAT</name>
    <dbReference type="NCBI Taxonomy" id="1457030"/>
    <lineage>
        <taxon>Bacteria</taxon>
        <taxon>Pseudomonadati</taxon>
        <taxon>Bacteroidota</taxon>
        <taxon>Flavobacteriia</taxon>
        <taxon>Flavobacteriales</taxon>
        <taxon>Blattabacteriaceae</taxon>
        <taxon>Blattabacterium</taxon>
    </lineage>
</organism>
<dbReference type="OrthoDB" id="1494985at2"/>
<sequence>MYKKGGENKKKEENKKKKISKKMTLAIKVVKSKKSGYYTFENKMISNEEIETFFKKKNES</sequence>
<dbReference type="Proteomes" id="UP000263619">
    <property type="component" value="Chromosome"/>
</dbReference>
<dbReference type="Pfam" id="PF14128">
    <property type="entry name" value="DUF4295"/>
    <property type="match status" value="1"/>
</dbReference>
<reference evidence="1 2" key="1">
    <citation type="submission" date="2014-06" db="EMBL/GenBank/DDBJ databases">
        <title>Genome sequence of the intracellular symbiont Blattabacterium cuenoti, strain STAT from the wood feeding cockroach Salganea taiwanensis taiwanensis.</title>
        <authorList>
            <person name="Kinjo Y."/>
            <person name="Ohkuma M."/>
            <person name="Tokuda G."/>
        </authorList>
    </citation>
    <scope>NUCLEOTIDE SEQUENCE [LARGE SCALE GENOMIC DNA]</scope>
    <source>
        <strain evidence="1 2">STAT</strain>
    </source>
</reference>
<protein>
    <recommendedName>
        <fullName evidence="3">DUF4295 domain-containing protein</fullName>
    </recommendedName>
</protein>
<proteinExistence type="predicted"/>